<organism evidence="2">
    <name type="scientific">viral metagenome</name>
    <dbReference type="NCBI Taxonomy" id="1070528"/>
    <lineage>
        <taxon>unclassified sequences</taxon>
        <taxon>metagenomes</taxon>
        <taxon>organismal metagenomes</taxon>
    </lineage>
</organism>
<reference evidence="2" key="1">
    <citation type="journal article" date="2020" name="Nature">
        <title>Giant virus diversity and host interactions through global metagenomics.</title>
        <authorList>
            <person name="Schulz F."/>
            <person name="Roux S."/>
            <person name="Paez-Espino D."/>
            <person name="Jungbluth S."/>
            <person name="Walsh D.A."/>
            <person name="Denef V.J."/>
            <person name="McMahon K.D."/>
            <person name="Konstantinidis K.T."/>
            <person name="Eloe-Fadrosh E.A."/>
            <person name="Kyrpides N.C."/>
            <person name="Woyke T."/>
        </authorList>
    </citation>
    <scope>NUCLEOTIDE SEQUENCE</scope>
    <source>
        <strain evidence="2">GVMAG-S-1101164-105</strain>
    </source>
</reference>
<dbReference type="AlphaFoldDB" id="A0A6C0JXN3"/>
<evidence type="ECO:0000313" key="2">
    <source>
        <dbReference type="EMBL" id="QHU09470.1"/>
    </source>
</evidence>
<evidence type="ECO:0000256" key="1">
    <source>
        <dbReference type="SAM" id="MobiDB-lite"/>
    </source>
</evidence>
<proteinExistence type="predicted"/>
<name>A0A6C0JXN3_9ZZZZ</name>
<dbReference type="EMBL" id="MN740737">
    <property type="protein sequence ID" value="QHU09470.1"/>
    <property type="molecule type" value="Genomic_DNA"/>
</dbReference>
<sequence length="206" mass="21699">MADPNTKTIKIVNSLHADEPEPLEGGASEQPKKRATRKKKFIIQSVTVQKEGGGSTSPGTISQLASTHVPGSDDTKTTGVVSKLTEAGATVGPIAPSVGGSALKPHQRVVLAKSKKKSSVILAGPKAVVPELKHKKTVKKLNVNLRGLTRKVRKAKNIESKVTGTSVADVKSALVKAGLIKADTKAPESVLRQIYSDFMVLKNKAL</sequence>
<accession>A0A6C0JXN3</accession>
<feature type="region of interest" description="Disordered" evidence="1">
    <location>
        <begin position="1"/>
        <end position="41"/>
    </location>
</feature>
<protein>
    <submittedName>
        <fullName evidence="2">Uncharacterized protein</fullName>
    </submittedName>
</protein>